<dbReference type="Proteomes" id="UP000515450">
    <property type="component" value="Chromosome"/>
</dbReference>
<organism evidence="1 2">
    <name type="scientific">Sphingobacterium paramultivorum</name>
    <dbReference type="NCBI Taxonomy" id="2886510"/>
    <lineage>
        <taxon>Bacteria</taxon>
        <taxon>Pseudomonadati</taxon>
        <taxon>Bacteroidota</taxon>
        <taxon>Sphingobacteriia</taxon>
        <taxon>Sphingobacteriales</taxon>
        <taxon>Sphingobacteriaceae</taxon>
        <taxon>Sphingobacterium</taxon>
    </lineage>
</organism>
<keyword evidence="2" id="KW-1185">Reference proteome</keyword>
<accession>A0A7G5DX74</accession>
<dbReference type="EMBL" id="CP058555">
    <property type="protein sequence ID" value="QMV66349.1"/>
    <property type="molecule type" value="Genomic_DNA"/>
</dbReference>
<sequence>MNAFPELIKSQLDFLQNWRNKLDELIQQLNYQEGDIRKDYFRMSYNNVKQYYISYTSYLTSYLINDSLLISQDGVDSRYGGHLLEVKALTKDIRDLNGCFYSMNHRVYIMAWSLFELAISTVFNHVCPDKKKEDYFNTKFKEIKNKVPKEHWEQVKKTLKIKSINLLPMPTKYGYLLKIAKGYDGNKQNDLEFLTFFGKFRNTVHSNFIYFGEDFDYKFGQAHFVFRNGKSVKWTDPFSYHENIPTVELYTHLIGRLNDIALKIFSALHYEGFIGYPDPDAE</sequence>
<proteinExistence type="predicted"/>
<name>A0A7G5DX74_9SPHI</name>
<reference evidence="1 2" key="1">
    <citation type="journal article" date="2020" name="G3 (Bethesda)">
        <title>CeMbio - The Caenorhabditis elegans Microbiome Resource.</title>
        <authorList>
            <person name="Dirksen P."/>
            <person name="Assie A."/>
            <person name="Zimmermann J."/>
            <person name="Zhang F."/>
            <person name="Tietje A.M."/>
            <person name="Marsh S.A."/>
            <person name="Felix M.A."/>
            <person name="Shapira M."/>
            <person name="Kaleta C."/>
            <person name="Schulenburg H."/>
            <person name="Samuel B."/>
        </authorList>
    </citation>
    <scope>NUCLEOTIDE SEQUENCE [LARGE SCALE GENOMIC DNA]</scope>
    <source>
        <strain evidence="1 2">BIGb0170</strain>
    </source>
</reference>
<dbReference type="AlphaFoldDB" id="A0A7G5DX74"/>
<evidence type="ECO:0000313" key="2">
    <source>
        <dbReference type="Proteomes" id="UP000515450"/>
    </source>
</evidence>
<evidence type="ECO:0000313" key="1">
    <source>
        <dbReference type="EMBL" id="QMV66349.1"/>
    </source>
</evidence>
<protein>
    <submittedName>
        <fullName evidence="1">Uncharacterized protein</fullName>
    </submittedName>
</protein>
<dbReference type="RefSeq" id="WP_182331048.1">
    <property type="nucleotide sequence ID" value="NZ_CP058555.1"/>
</dbReference>
<gene>
    <name evidence="1" type="ORF">HS960_01135</name>
</gene>